<keyword evidence="8" id="KW-1185">Reference proteome</keyword>
<comment type="similarity">
    <text evidence="1">Belongs to the AfsR/DnrI/RedD regulatory family.</text>
</comment>
<dbReference type="GO" id="GO:0000160">
    <property type="term" value="P:phosphorelay signal transduction system"/>
    <property type="evidence" value="ECO:0007669"/>
    <property type="project" value="InterPro"/>
</dbReference>
<dbReference type="CDD" id="cd15831">
    <property type="entry name" value="BTAD"/>
    <property type="match status" value="1"/>
</dbReference>
<evidence type="ECO:0000256" key="3">
    <source>
        <dbReference type="ARBA" id="ARBA00023125"/>
    </source>
</evidence>
<dbReference type="InterPro" id="IPR036388">
    <property type="entry name" value="WH-like_DNA-bd_sf"/>
</dbReference>
<dbReference type="Gene3D" id="1.25.40.10">
    <property type="entry name" value="Tetratricopeptide repeat domain"/>
    <property type="match status" value="2"/>
</dbReference>
<dbReference type="Gene3D" id="1.10.10.10">
    <property type="entry name" value="Winged helix-like DNA-binding domain superfamily/Winged helix DNA-binding domain"/>
    <property type="match status" value="1"/>
</dbReference>
<dbReference type="InterPro" id="IPR027417">
    <property type="entry name" value="P-loop_NTPase"/>
</dbReference>
<dbReference type="Pfam" id="PF03704">
    <property type="entry name" value="BTAD"/>
    <property type="match status" value="1"/>
</dbReference>
<evidence type="ECO:0000313" key="7">
    <source>
        <dbReference type="EMBL" id="TNC22731.1"/>
    </source>
</evidence>
<dbReference type="Gene3D" id="3.40.50.300">
    <property type="entry name" value="P-loop containing nucleotide triphosphate hydrolases"/>
    <property type="match status" value="1"/>
</dbReference>
<keyword evidence="2" id="KW-0805">Transcription regulation</keyword>
<protein>
    <recommendedName>
        <fullName evidence="6">OmpR/PhoB-type domain-containing protein</fullName>
    </recommendedName>
</protein>
<dbReference type="SMART" id="SM01043">
    <property type="entry name" value="BTAD"/>
    <property type="match status" value="1"/>
</dbReference>
<accession>A0A5C4LV48</accession>
<comment type="caution">
    <text evidence="7">The sequence shown here is derived from an EMBL/GenBank/DDBJ whole genome shotgun (WGS) entry which is preliminary data.</text>
</comment>
<gene>
    <name evidence="7" type="ORF">FG385_24115</name>
</gene>
<dbReference type="InterPro" id="IPR011990">
    <property type="entry name" value="TPR-like_helical_dom_sf"/>
</dbReference>
<dbReference type="InterPro" id="IPR016032">
    <property type="entry name" value="Sig_transdc_resp-reg_C-effctor"/>
</dbReference>
<sequence>MTMTLPRSSVAMAPILPGAGQFFHQCHNAVRMRGPSSVTAIASPAARVRQLDHRSPVGIIIPVFLSQWYRRGNGLYGVPYGLCEQHSMEITPVPTTAVTPSHEIWRFRLLGRFSATAGGEAVSIRSRLHQTLLATLLAHPNQVVPADDLVDAIWQRRPKNASNSLHVLVKRLRAALGAADRVRAEPGGYRIVVAEHELDLLEFTALLKAAREAGDQITERDYLAAALALWSDGPIPPPLADRDLRELEELRLTALSRRIALDLETGREAEAVTELRWLTQRHPLREGFWAQLMRALYQAGSQAEALAAYADARAVLAEELGVEPGAELRELHAAALSADGSSGWTPVCQLPSGIDDFVGREDALARLAQLVEPGEAARVVVVWGQPGVGKSTLAVQAAHRLRERYPDGQCFATLHDRHSGRASAHELLEQLLLASGLPAGQIPVRTGARSAALRARLADRRILLVLDDVGETAQILPALPGTGGCAVLVTSRRSLLDLPNARRMRIEPLRGDVGVRLLSQMIGADRVAAERAEAEELVRLCGALPLALRIAGARLSLHPEGRLSALVQRLRDERTRLDELAVEGMEVRASLALSYRALGPPAQEALRRTAMLPRSGFPAWALGAVTDGSDGERLIEALAASAMLEPCGVDEAGQTRYRTHDLVALYAQDLAVGEDRLPPLRRLLDVQLARGEEVYHAAARWTEELQPYRPPGAAPSEVDLPPLECPAAWARAERNLLLAAIDQACSAGWHADAARLADLVIPSLHLGGGFDELIAARRRIAEAARAAGDELVAWRADYGRAEASLAEDVAESERTFVACARAFDRLGATTELVFSLTGVAFCRMMRNELDLRTAERAVRIAETGEDRIAYCTASRTLAQILQQLDRTREAVWILKKTSQEAAKLEVDSLTAGLYRELARAALLLGDVETAAAACADAAPLLSGNPHDEGWLLQLRSRVETAQNRFGDAAATARRSHEIFTDLGDRRAAASSLIWLADALWRGGDRSEAAALAQQARDALEAMGSTILAPQAERILADATRTA</sequence>
<dbReference type="PROSITE" id="PS51755">
    <property type="entry name" value="OMPR_PHOB"/>
    <property type="match status" value="1"/>
</dbReference>
<dbReference type="InterPro" id="IPR001867">
    <property type="entry name" value="OmpR/PhoB-type_DNA-bd"/>
</dbReference>
<dbReference type="CDD" id="cd00383">
    <property type="entry name" value="trans_reg_C"/>
    <property type="match status" value="1"/>
</dbReference>
<name>A0A5C4LV48_9PSEU</name>
<dbReference type="SMART" id="SM00382">
    <property type="entry name" value="AAA"/>
    <property type="match status" value="1"/>
</dbReference>
<evidence type="ECO:0000256" key="5">
    <source>
        <dbReference type="PROSITE-ProRule" id="PRU01091"/>
    </source>
</evidence>
<dbReference type="Pfam" id="PF00486">
    <property type="entry name" value="Trans_reg_C"/>
    <property type="match status" value="1"/>
</dbReference>
<proteinExistence type="inferred from homology"/>
<dbReference type="InterPro" id="IPR005158">
    <property type="entry name" value="BTAD"/>
</dbReference>
<evidence type="ECO:0000313" key="8">
    <source>
        <dbReference type="Proteomes" id="UP000305546"/>
    </source>
</evidence>
<dbReference type="EMBL" id="VDFW01000024">
    <property type="protein sequence ID" value="TNC22731.1"/>
    <property type="molecule type" value="Genomic_DNA"/>
</dbReference>
<dbReference type="SMART" id="SM00862">
    <property type="entry name" value="Trans_reg_C"/>
    <property type="match status" value="1"/>
</dbReference>
<dbReference type="PANTHER" id="PTHR35807:SF1">
    <property type="entry name" value="TRANSCRIPTIONAL REGULATOR REDD"/>
    <property type="match status" value="1"/>
</dbReference>
<dbReference type="InterPro" id="IPR002182">
    <property type="entry name" value="NB-ARC"/>
</dbReference>
<reference evidence="7 8" key="1">
    <citation type="submission" date="2019-06" db="EMBL/GenBank/DDBJ databases">
        <title>Amycolatopsis alkalitolerans sp. nov., isolated from Gastrodia elata Blume.</title>
        <authorList>
            <person name="Narsing Rao M.P."/>
            <person name="Li W.J."/>
        </authorList>
    </citation>
    <scope>NUCLEOTIDE SEQUENCE [LARGE SCALE GENOMIC DNA]</scope>
    <source>
        <strain evidence="7 8">SYSUP0005</strain>
    </source>
</reference>
<dbReference type="GO" id="GO:0006355">
    <property type="term" value="P:regulation of DNA-templated transcription"/>
    <property type="evidence" value="ECO:0007669"/>
    <property type="project" value="InterPro"/>
</dbReference>
<feature type="domain" description="OmpR/PhoB-type" evidence="6">
    <location>
        <begin position="94"/>
        <end position="193"/>
    </location>
</feature>
<dbReference type="PANTHER" id="PTHR35807">
    <property type="entry name" value="TRANSCRIPTIONAL REGULATOR REDD-RELATED"/>
    <property type="match status" value="1"/>
</dbReference>
<dbReference type="SUPFAM" id="SSF52540">
    <property type="entry name" value="P-loop containing nucleoside triphosphate hydrolases"/>
    <property type="match status" value="1"/>
</dbReference>
<dbReference type="PRINTS" id="PR00364">
    <property type="entry name" value="DISEASERSIST"/>
</dbReference>
<dbReference type="Proteomes" id="UP000305546">
    <property type="component" value="Unassembled WGS sequence"/>
</dbReference>
<dbReference type="Pfam" id="PF00931">
    <property type="entry name" value="NB-ARC"/>
    <property type="match status" value="1"/>
</dbReference>
<keyword evidence="3 5" id="KW-0238">DNA-binding</keyword>
<dbReference type="GO" id="GO:0003677">
    <property type="term" value="F:DNA binding"/>
    <property type="evidence" value="ECO:0007669"/>
    <property type="project" value="UniProtKB-UniRule"/>
</dbReference>
<organism evidence="7 8">
    <name type="scientific">Amycolatopsis alkalitolerans</name>
    <dbReference type="NCBI Taxonomy" id="2547244"/>
    <lineage>
        <taxon>Bacteria</taxon>
        <taxon>Bacillati</taxon>
        <taxon>Actinomycetota</taxon>
        <taxon>Actinomycetes</taxon>
        <taxon>Pseudonocardiales</taxon>
        <taxon>Pseudonocardiaceae</taxon>
        <taxon>Amycolatopsis</taxon>
    </lineage>
</organism>
<keyword evidence="4" id="KW-0804">Transcription</keyword>
<dbReference type="GO" id="GO:0043531">
    <property type="term" value="F:ADP binding"/>
    <property type="evidence" value="ECO:0007669"/>
    <property type="project" value="InterPro"/>
</dbReference>
<evidence type="ECO:0000259" key="6">
    <source>
        <dbReference type="PROSITE" id="PS51755"/>
    </source>
</evidence>
<dbReference type="InterPro" id="IPR051677">
    <property type="entry name" value="AfsR-DnrI-RedD_regulator"/>
</dbReference>
<dbReference type="SUPFAM" id="SSF48452">
    <property type="entry name" value="TPR-like"/>
    <property type="match status" value="2"/>
</dbReference>
<evidence type="ECO:0000256" key="1">
    <source>
        <dbReference type="ARBA" id="ARBA00005820"/>
    </source>
</evidence>
<dbReference type="AlphaFoldDB" id="A0A5C4LV48"/>
<evidence type="ECO:0000256" key="2">
    <source>
        <dbReference type="ARBA" id="ARBA00023015"/>
    </source>
</evidence>
<dbReference type="SUPFAM" id="SSF46894">
    <property type="entry name" value="C-terminal effector domain of the bipartite response regulators"/>
    <property type="match status" value="1"/>
</dbReference>
<feature type="DNA-binding region" description="OmpR/PhoB-type" evidence="5">
    <location>
        <begin position="94"/>
        <end position="193"/>
    </location>
</feature>
<dbReference type="InterPro" id="IPR003593">
    <property type="entry name" value="AAA+_ATPase"/>
</dbReference>
<evidence type="ECO:0000256" key="4">
    <source>
        <dbReference type="ARBA" id="ARBA00023163"/>
    </source>
</evidence>